<dbReference type="SUPFAM" id="SSF54427">
    <property type="entry name" value="NTF2-like"/>
    <property type="match status" value="1"/>
</dbReference>
<dbReference type="Proteomes" id="UP000295172">
    <property type="component" value="Unassembled WGS sequence"/>
</dbReference>
<dbReference type="PANTHER" id="PTHR30173">
    <property type="entry name" value="SIGMA 19 FACTOR"/>
    <property type="match status" value="1"/>
</dbReference>
<evidence type="ECO:0000313" key="1">
    <source>
        <dbReference type="EMBL" id="TDD30023.1"/>
    </source>
</evidence>
<dbReference type="AlphaFoldDB" id="A0A4R4XGR8"/>
<dbReference type="InterPro" id="IPR013325">
    <property type="entry name" value="RNA_pol_sigma_r2"/>
</dbReference>
<dbReference type="InterPro" id="IPR032710">
    <property type="entry name" value="NTF2-like_dom_sf"/>
</dbReference>
<evidence type="ECO:0000313" key="2">
    <source>
        <dbReference type="Proteomes" id="UP000295172"/>
    </source>
</evidence>
<keyword evidence="2" id="KW-1185">Reference proteome</keyword>
<dbReference type="PANTHER" id="PTHR30173:SF43">
    <property type="entry name" value="ECF RNA POLYMERASE SIGMA FACTOR SIGI-RELATED"/>
    <property type="match status" value="1"/>
</dbReference>
<dbReference type="InterPro" id="IPR052704">
    <property type="entry name" value="ECF_Sigma-70_Domain"/>
</dbReference>
<organism evidence="1 2">
    <name type="scientific">Kribbella turkmenica</name>
    <dbReference type="NCBI Taxonomy" id="2530375"/>
    <lineage>
        <taxon>Bacteria</taxon>
        <taxon>Bacillati</taxon>
        <taxon>Actinomycetota</taxon>
        <taxon>Actinomycetes</taxon>
        <taxon>Propionibacteriales</taxon>
        <taxon>Kribbellaceae</taxon>
        <taxon>Kribbella</taxon>
    </lineage>
</organism>
<name>A0A4R4XGR8_9ACTN</name>
<reference evidence="1 2" key="1">
    <citation type="submission" date="2019-02" db="EMBL/GenBank/DDBJ databases">
        <title>Draft genome sequences of novel Actinobacteria.</title>
        <authorList>
            <person name="Sahin N."/>
            <person name="Ay H."/>
            <person name="Saygin H."/>
        </authorList>
    </citation>
    <scope>NUCLEOTIDE SEQUENCE [LARGE SCALE GENOMIC DNA]</scope>
    <source>
        <strain evidence="1 2">16K104</strain>
    </source>
</reference>
<protein>
    <submittedName>
        <fullName evidence="1">Uncharacterized protein</fullName>
    </submittedName>
</protein>
<gene>
    <name evidence="1" type="ORF">E1218_02545</name>
</gene>
<dbReference type="EMBL" id="SMKR01000006">
    <property type="protein sequence ID" value="TDD30023.1"/>
    <property type="molecule type" value="Genomic_DNA"/>
</dbReference>
<dbReference type="GO" id="GO:0016987">
    <property type="term" value="F:sigma factor activity"/>
    <property type="evidence" value="ECO:0007669"/>
    <property type="project" value="TreeGrafter"/>
</dbReference>
<dbReference type="OrthoDB" id="3298440at2"/>
<comment type="caution">
    <text evidence="1">The sequence shown here is derived from an EMBL/GenBank/DDBJ whole genome shotgun (WGS) entry which is preliminary data.</text>
</comment>
<accession>A0A4R4XGR8</accession>
<sequence>MEVTASLAELLEEREHLLEIAQWRFGSPATAERVVQETYRRWYALAPAERDEVEPRSWLTQLASTIELVGLEPVNPLVHRFALACTLGDVPGLRATLAGDVTLITDTGGHLRTTPHPMQGADQVATHAATLLTRHPGTHLSTEPVNGHPGLILRQAARAVAVITLTTTPTEIETIYIVLNPSKLTPWHRVVVA</sequence>
<dbReference type="RefSeq" id="WP_132315776.1">
    <property type="nucleotide sequence ID" value="NZ_SMKR01000006.1"/>
</dbReference>
<proteinExistence type="predicted"/>
<dbReference type="SUPFAM" id="SSF88946">
    <property type="entry name" value="Sigma2 domain of RNA polymerase sigma factors"/>
    <property type="match status" value="1"/>
</dbReference>
<dbReference type="GO" id="GO:0006352">
    <property type="term" value="P:DNA-templated transcription initiation"/>
    <property type="evidence" value="ECO:0007669"/>
    <property type="project" value="InterPro"/>
</dbReference>